<dbReference type="Pfam" id="PF01073">
    <property type="entry name" value="3Beta_HSD"/>
    <property type="match status" value="2"/>
</dbReference>
<keyword evidence="4" id="KW-1185">Reference proteome</keyword>
<organism evidence="3 4">
    <name type="scientific">Willisornis vidua</name>
    <name type="common">Xingu scale-backed antbird</name>
    <dbReference type="NCBI Taxonomy" id="1566151"/>
    <lineage>
        <taxon>Eukaryota</taxon>
        <taxon>Metazoa</taxon>
        <taxon>Chordata</taxon>
        <taxon>Craniata</taxon>
        <taxon>Vertebrata</taxon>
        <taxon>Euteleostomi</taxon>
        <taxon>Archelosauria</taxon>
        <taxon>Archosauria</taxon>
        <taxon>Dinosauria</taxon>
        <taxon>Saurischia</taxon>
        <taxon>Theropoda</taxon>
        <taxon>Coelurosauria</taxon>
        <taxon>Aves</taxon>
        <taxon>Neognathae</taxon>
        <taxon>Neoaves</taxon>
        <taxon>Telluraves</taxon>
        <taxon>Australaves</taxon>
        <taxon>Passeriformes</taxon>
        <taxon>Thamnophilidae</taxon>
        <taxon>Willisornis</taxon>
    </lineage>
</organism>
<sequence>MATRLRSAGTRCTVIGGSGFLGQHLVEQLLAKGYTVNVFDVHQSCQSDRVSFFLGDLCDKEALLPALQGVSVAFHCASPAPSSDNRELFYRVNVGGTKAVIEACREAGVQKLVLTSSASVVFEGTDIKNGSEDLPYAQKPIDYYTETKILQEKGKHMGLEEKAGRKSIISDGKNLVDFTYVENVVHGHILAAEKLQKGSPLCGQGRKFSHQQRKNCQAQTVRATFTPMRVALAGTFHYYSCERAKRAMGYSPVVGLEEAMARTLQSYPHLRRARA</sequence>
<comment type="caution">
    <text evidence="3">The sequence shown here is derived from an EMBL/GenBank/DDBJ whole genome shotgun (WGS) entry which is preliminary data.</text>
</comment>
<evidence type="ECO:0000256" key="1">
    <source>
        <dbReference type="ARBA" id="ARBA00023002"/>
    </source>
</evidence>
<gene>
    <name evidence="3" type="primary">NSDHL</name>
    <name evidence="3" type="ORF">WISP_26453</name>
</gene>
<dbReference type="EMBL" id="WHWB01032619">
    <property type="protein sequence ID" value="KAJ7424826.1"/>
    <property type="molecule type" value="Genomic_DNA"/>
</dbReference>
<evidence type="ECO:0000313" key="4">
    <source>
        <dbReference type="Proteomes" id="UP001145742"/>
    </source>
</evidence>
<dbReference type="InterPro" id="IPR050425">
    <property type="entry name" value="NAD(P)_dehydrat-like"/>
</dbReference>
<feature type="domain" description="3-beta hydroxysteroid dehydrogenase/isomerase" evidence="2">
    <location>
        <begin position="165"/>
        <end position="202"/>
    </location>
</feature>
<evidence type="ECO:0000313" key="3">
    <source>
        <dbReference type="EMBL" id="KAJ7424826.1"/>
    </source>
</evidence>
<dbReference type="SUPFAM" id="SSF51735">
    <property type="entry name" value="NAD(P)-binding Rossmann-fold domains"/>
    <property type="match status" value="1"/>
</dbReference>
<accession>A0ABQ9DLI8</accession>
<protein>
    <submittedName>
        <fullName evidence="3">Sterol-4-alpha-carboxylate 3-dehydrogenase, decarboxylating</fullName>
    </submittedName>
</protein>
<feature type="domain" description="3-beta hydroxysteroid dehydrogenase/isomerase" evidence="2">
    <location>
        <begin position="14"/>
        <end position="153"/>
    </location>
</feature>
<proteinExistence type="predicted"/>
<name>A0ABQ9DLI8_9PASS</name>
<keyword evidence="1" id="KW-0560">Oxidoreductase</keyword>
<dbReference type="InterPro" id="IPR002225">
    <property type="entry name" value="3Beta_OHSteriod_DH/Estase"/>
</dbReference>
<reference evidence="3" key="1">
    <citation type="submission" date="2019-10" db="EMBL/GenBank/DDBJ databases">
        <authorList>
            <person name="Soares A.E.R."/>
            <person name="Aleixo A."/>
            <person name="Schneider P."/>
            <person name="Miyaki C.Y."/>
            <person name="Schneider M.P."/>
            <person name="Mello C."/>
            <person name="Vasconcelos A.T.R."/>
        </authorList>
    </citation>
    <scope>NUCLEOTIDE SEQUENCE</scope>
    <source>
        <tissue evidence="3">Muscle</tissue>
    </source>
</reference>
<dbReference type="PANTHER" id="PTHR10366:SF564">
    <property type="entry name" value="STEROL-4-ALPHA-CARBOXYLATE 3-DEHYDROGENASE, DECARBOXYLATING"/>
    <property type="match status" value="1"/>
</dbReference>
<dbReference type="InterPro" id="IPR036291">
    <property type="entry name" value="NAD(P)-bd_dom_sf"/>
</dbReference>
<evidence type="ECO:0000259" key="2">
    <source>
        <dbReference type="Pfam" id="PF01073"/>
    </source>
</evidence>
<dbReference type="PANTHER" id="PTHR10366">
    <property type="entry name" value="NAD DEPENDENT EPIMERASE/DEHYDRATASE"/>
    <property type="match status" value="1"/>
</dbReference>
<dbReference type="Proteomes" id="UP001145742">
    <property type="component" value="Unassembled WGS sequence"/>
</dbReference>
<dbReference type="Gene3D" id="3.40.50.720">
    <property type="entry name" value="NAD(P)-binding Rossmann-like Domain"/>
    <property type="match status" value="1"/>
</dbReference>